<gene>
    <name evidence="2" type="ORF">F6B93_19300</name>
</gene>
<dbReference type="Pfam" id="PF13577">
    <property type="entry name" value="SnoaL_4"/>
    <property type="match status" value="1"/>
</dbReference>
<dbReference type="RefSeq" id="WP_211696524.1">
    <property type="nucleotide sequence ID" value="NZ_CP046600.1"/>
</dbReference>
<sequence length="140" mass="15426">MDDYAQIMNLVPRFLMGVDHGNWDAVRTLMTDPFRADFSALTGEPATSATPGEFTRQWRKILSSYDASQHQIGNQIVDIDGENAEFNCYVTTSHFRVNGTEGGTLESIVGSYRFSLVRTGDGWKLSGVVFSISFQTSGSA</sequence>
<dbReference type="EMBL" id="CP046600">
    <property type="protein sequence ID" value="QUR68933.1"/>
    <property type="molecule type" value="Genomic_DNA"/>
</dbReference>
<reference evidence="2" key="1">
    <citation type="submission" date="2019-12" db="EMBL/GenBank/DDBJ databases">
        <title>Mycobacterium spongiae sp. nov.</title>
        <authorList>
            <person name="Stinear T."/>
        </authorList>
    </citation>
    <scope>NUCLEOTIDE SEQUENCE</scope>
    <source>
        <strain evidence="2">FSD4b-SM</strain>
    </source>
</reference>
<dbReference type="InterPro" id="IPR032710">
    <property type="entry name" value="NTF2-like_dom_sf"/>
</dbReference>
<evidence type="ECO:0000259" key="1">
    <source>
        <dbReference type="Pfam" id="PF13577"/>
    </source>
</evidence>
<keyword evidence="3" id="KW-1185">Reference proteome</keyword>
<accession>A0A975K2W5</accession>
<dbReference type="AlphaFoldDB" id="A0A975K2W5"/>
<dbReference type="KEGG" id="mspg:F6B93_19300"/>
<feature type="domain" description="SnoaL-like" evidence="1">
    <location>
        <begin position="2"/>
        <end position="126"/>
    </location>
</feature>
<evidence type="ECO:0000313" key="2">
    <source>
        <dbReference type="EMBL" id="QUR68933.1"/>
    </source>
</evidence>
<proteinExistence type="predicted"/>
<protein>
    <recommendedName>
        <fullName evidence="1">SnoaL-like domain-containing protein</fullName>
    </recommendedName>
</protein>
<dbReference type="InterPro" id="IPR037401">
    <property type="entry name" value="SnoaL-like"/>
</dbReference>
<evidence type="ECO:0000313" key="3">
    <source>
        <dbReference type="Proteomes" id="UP000682202"/>
    </source>
</evidence>
<dbReference type="SUPFAM" id="SSF54427">
    <property type="entry name" value="NTF2-like"/>
    <property type="match status" value="1"/>
</dbReference>
<organism evidence="2 3">
    <name type="scientific">Mycobacterium spongiae</name>
    <dbReference type="NCBI Taxonomy" id="886343"/>
    <lineage>
        <taxon>Bacteria</taxon>
        <taxon>Bacillati</taxon>
        <taxon>Actinomycetota</taxon>
        <taxon>Actinomycetes</taxon>
        <taxon>Mycobacteriales</taxon>
        <taxon>Mycobacteriaceae</taxon>
        <taxon>Mycobacterium</taxon>
    </lineage>
</organism>
<name>A0A975K2W5_9MYCO</name>
<dbReference type="Proteomes" id="UP000682202">
    <property type="component" value="Chromosome"/>
</dbReference>
<dbReference type="Gene3D" id="3.10.450.50">
    <property type="match status" value="1"/>
</dbReference>